<protein>
    <submittedName>
        <fullName evidence="1">Uncharacterized protein</fullName>
    </submittedName>
</protein>
<comment type="caution">
    <text evidence="1">The sequence shown here is derived from an EMBL/GenBank/DDBJ whole genome shotgun (WGS) entry which is preliminary data.</text>
</comment>
<evidence type="ECO:0000313" key="2">
    <source>
        <dbReference type="Proteomes" id="UP000233551"/>
    </source>
</evidence>
<dbReference type="EMBL" id="PGOL01002231">
    <property type="protein sequence ID" value="PKI49571.1"/>
    <property type="molecule type" value="Genomic_DNA"/>
</dbReference>
<dbReference type="AlphaFoldDB" id="A0A2I0IZZ4"/>
<evidence type="ECO:0000313" key="1">
    <source>
        <dbReference type="EMBL" id="PKI49571.1"/>
    </source>
</evidence>
<name>A0A2I0IZZ4_PUNGR</name>
<reference evidence="1 2" key="1">
    <citation type="submission" date="2017-11" db="EMBL/GenBank/DDBJ databases">
        <title>De-novo sequencing of pomegranate (Punica granatum L.) genome.</title>
        <authorList>
            <person name="Akparov Z."/>
            <person name="Amiraslanov A."/>
            <person name="Hajiyeva S."/>
            <person name="Abbasov M."/>
            <person name="Kaur K."/>
            <person name="Hamwieh A."/>
            <person name="Solovyev V."/>
            <person name="Salamov A."/>
            <person name="Braich B."/>
            <person name="Kosarev P."/>
            <person name="Mahmoud A."/>
            <person name="Hajiyev E."/>
            <person name="Babayeva S."/>
            <person name="Izzatullayeva V."/>
            <person name="Mammadov A."/>
            <person name="Mammadov A."/>
            <person name="Sharifova S."/>
            <person name="Ojaghi J."/>
            <person name="Eynullazada K."/>
            <person name="Bayramov B."/>
            <person name="Abdulazimova A."/>
            <person name="Shahmuradov I."/>
        </authorList>
    </citation>
    <scope>NUCLEOTIDE SEQUENCE [LARGE SCALE GENOMIC DNA]</scope>
    <source>
        <strain evidence="2">cv. AG2017</strain>
        <tissue evidence="1">Leaf</tissue>
    </source>
</reference>
<dbReference type="Proteomes" id="UP000233551">
    <property type="component" value="Unassembled WGS sequence"/>
</dbReference>
<accession>A0A2I0IZZ4</accession>
<organism evidence="1 2">
    <name type="scientific">Punica granatum</name>
    <name type="common">Pomegranate</name>
    <dbReference type="NCBI Taxonomy" id="22663"/>
    <lineage>
        <taxon>Eukaryota</taxon>
        <taxon>Viridiplantae</taxon>
        <taxon>Streptophyta</taxon>
        <taxon>Embryophyta</taxon>
        <taxon>Tracheophyta</taxon>
        <taxon>Spermatophyta</taxon>
        <taxon>Magnoliopsida</taxon>
        <taxon>eudicotyledons</taxon>
        <taxon>Gunneridae</taxon>
        <taxon>Pentapetalae</taxon>
        <taxon>rosids</taxon>
        <taxon>malvids</taxon>
        <taxon>Myrtales</taxon>
        <taxon>Lythraceae</taxon>
        <taxon>Punica</taxon>
    </lineage>
</organism>
<proteinExistence type="predicted"/>
<keyword evidence="2" id="KW-1185">Reference proteome</keyword>
<gene>
    <name evidence="1" type="ORF">CRG98_030027</name>
</gene>
<sequence>MSGLLLIELLEMYDHIVSRHVLVLLLKLGIYGGQHETSDVQGIILILPISISLSSGWHCKSIGTNELDISISTHLGMHTLLDSTHQVAQNIGESEIAQHICRPFSGVMSEPLFTRL</sequence>